<dbReference type="AlphaFoldDB" id="A0AA90NMG0"/>
<name>A0AA90NMG0_9GAMM</name>
<accession>A0AA90NMG0</accession>
<evidence type="ECO:0000313" key="1">
    <source>
        <dbReference type="EMBL" id="MDP0589493.1"/>
    </source>
</evidence>
<keyword evidence="2" id="KW-1185">Reference proteome</keyword>
<sequence length="100" mass="10954">MVSETNEQELESLIGKALMGQCLEKLKADGVRETNHDYDSSKHVKMGFAADFGENPCLWAQLSDACLWQPPPKPNNWTNCAKLSTGNANLLSALVSEDSN</sequence>
<reference evidence="1 2" key="1">
    <citation type="journal article" date="2023" name="bioRxiv">
        <title>An intranuclear bacterial parasite of deep-sea mussels expresses apoptosis inhibitors acquired from its host.</title>
        <authorList>
            <person name="Gonzalez Porras M.A."/>
            <person name="Assie A."/>
            <person name="Tietjen M."/>
            <person name="Violette M."/>
            <person name="Kleiner M."/>
            <person name="Gruber-Vodicka H."/>
            <person name="Dubilier N."/>
            <person name="Leisch N."/>
        </authorList>
    </citation>
    <scope>NUCLEOTIDE SEQUENCE [LARGE SCALE GENOMIC DNA]</scope>
    <source>
        <strain evidence="1">IAP13</strain>
    </source>
</reference>
<gene>
    <name evidence="1" type="ORF">QS748_10025</name>
</gene>
<dbReference type="EMBL" id="JASXSV010000015">
    <property type="protein sequence ID" value="MDP0589493.1"/>
    <property type="molecule type" value="Genomic_DNA"/>
</dbReference>
<protein>
    <submittedName>
        <fullName evidence="1">Uncharacterized protein</fullName>
    </submittedName>
</protein>
<dbReference type="Proteomes" id="UP001178148">
    <property type="component" value="Unassembled WGS sequence"/>
</dbReference>
<comment type="caution">
    <text evidence="1">The sequence shown here is derived from an EMBL/GenBank/DDBJ whole genome shotgun (WGS) entry which is preliminary data.</text>
</comment>
<evidence type="ECO:0000313" key="2">
    <source>
        <dbReference type="Proteomes" id="UP001178148"/>
    </source>
</evidence>
<organism evidence="1 2">
    <name type="scientific">Candidatus Endonucleibacter bathymodioli</name>
    <dbReference type="NCBI Taxonomy" id="539814"/>
    <lineage>
        <taxon>Bacteria</taxon>
        <taxon>Pseudomonadati</taxon>
        <taxon>Pseudomonadota</taxon>
        <taxon>Gammaproteobacteria</taxon>
        <taxon>Oceanospirillales</taxon>
        <taxon>Endozoicomonadaceae</taxon>
        <taxon>Candidatus Endonucleibacter</taxon>
    </lineage>
</organism>
<proteinExistence type="predicted"/>